<dbReference type="InterPro" id="IPR029062">
    <property type="entry name" value="Class_I_gatase-like"/>
</dbReference>
<keyword evidence="6" id="KW-0862">Zinc</keyword>
<dbReference type="Proteomes" id="UP000544222">
    <property type="component" value="Unassembled WGS sequence"/>
</dbReference>
<evidence type="ECO:0000313" key="10">
    <source>
        <dbReference type="EMBL" id="MBB3188482.1"/>
    </source>
</evidence>
<dbReference type="PANTHER" id="PTHR36447">
    <property type="entry name" value="BETA-GALACTOSIDASE GANA"/>
    <property type="match status" value="1"/>
</dbReference>
<dbReference type="GO" id="GO:0005975">
    <property type="term" value="P:carbohydrate metabolic process"/>
    <property type="evidence" value="ECO:0007669"/>
    <property type="project" value="InterPro"/>
</dbReference>
<evidence type="ECO:0000313" key="11">
    <source>
        <dbReference type="Proteomes" id="UP000544222"/>
    </source>
</evidence>
<dbReference type="PANTHER" id="PTHR36447:SF2">
    <property type="entry name" value="BETA-GALACTOSIDASE YESZ"/>
    <property type="match status" value="1"/>
</dbReference>
<sequence length="679" mass="77334">MTKIKILFSSMFLFIFGCLLHAQVLYVGTNYHPQDDKNIEKIKHDIELMKAAGFNVVRMGHLAWDSYEPSEGKYDFGWFDSVMDMMHKAGIKVILDIAVRPAPIWLHAKYPSINVTDPEGKVLYPNHRYMDDIGDPMFQKYALEFADTLSKHYAKYPALLAFGIDNESGDGPISYSETTRQRFIIWLKKKYTTVNNLNKAWASQRWSRRIDNFDEVGLPVSGQIDGPPERMLDFRRFISDEVNQYLFKIINKVHANAPNVLLTTNAWYYSPLRYFDYAPIAYSGKMTREGDGFYPGNSLIDNTGLYGAAFGIVRIQYESTNPFWCTEFTSHNAVPNSIRKSAYASLMYGNQMVCGWTWQSMWGGEEQYLEGMTDWDGIPNRKYYEYKKIATEFKKIEKYFPYKEKAEVALAFSFPSQIVSYAYSEQHENQVQTCFDQFFNRNMDVRMVDIRRSDLKYKLLILPGVAVMDSVTAKKIRDFVSNGGTVVMTSYSALVDTANQVFASTHPGLLNDVFGIRVGSYELVNAMNELSRLSYKGDHIRVSYNGENIETHSSQYDVIQPKGAKVLGYITSLDQNYPIITSNTYGKGTAIYIGLPARGALLSPLLDDLINKLAIQKGPDVPAGVMARQIDKNHILYLNISDAPKEIPMKGASKSILYDKDYSGNFTIAPNEPEFIELK</sequence>
<evidence type="ECO:0000259" key="9">
    <source>
        <dbReference type="Pfam" id="PF08532"/>
    </source>
</evidence>
<dbReference type="Pfam" id="PF02449">
    <property type="entry name" value="Glyco_hydro_42"/>
    <property type="match status" value="1"/>
</dbReference>
<comment type="similarity">
    <text evidence="2">Belongs to the glycosyl hydrolase 42 family.</text>
</comment>
<dbReference type="RefSeq" id="WP_183414225.1">
    <property type="nucleotide sequence ID" value="NZ_JACHYB010000002.1"/>
</dbReference>
<dbReference type="CDD" id="cd03143">
    <property type="entry name" value="A4_beta-galactosidase_middle_domain"/>
    <property type="match status" value="1"/>
</dbReference>
<dbReference type="InterPro" id="IPR013738">
    <property type="entry name" value="Beta_galactosidase_Trimer"/>
</dbReference>
<keyword evidence="11" id="KW-1185">Reference proteome</keyword>
<dbReference type="Pfam" id="PF08532">
    <property type="entry name" value="Glyco_hydro_42M"/>
    <property type="match status" value="1"/>
</dbReference>
<feature type="domain" description="Glycoside hydrolase family 42 N-terminal" evidence="8">
    <location>
        <begin position="31"/>
        <end position="396"/>
    </location>
</feature>
<evidence type="ECO:0000256" key="4">
    <source>
        <dbReference type="ARBA" id="ARBA00022723"/>
    </source>
</evidence>
<accession>A0A7W5DSY8</accession>
<comment type="catalytic activity">
    <reaction evidence="1">
        <text>Hydrolysis of terminal non-reducing beta-D-galactose residues in beta-D-galactosides.</text>
        <dbReference type="EC" id="3.2.1.23"/>
    </reaction>
</comment>
<dbReference type="Gene3D" id="3.40.50.880">
    <property type="match status" value="1"/>
</dbReference>
<dbReference type="InterPro" id="IPR013529">
    <property type="entry name" value="Glyco_hydro_42_N"/>
</dbReference>
<evidence type="ECO:0000256" key="6">
    <source>
        <dbReference type="ARBA" id="ARBA00022833"/>
    </source>
</evidence>
<evidence type="ECO:0000256" key="3">
    <source>
        <dbReference type="ARBA" id="ARBA00012756"/>
    </source>
</evidence>
<dbReference type="SUPFAM" id="SSF52317">
    <property type="entry name" value="Class I glutamine amidotransferase-like"/>
    <property type="match status" value="1"/>
</dbReference>
<evidence type="ECO:0000256" key="7">
    <source>
        <dbReference type="ARBA" id="ARBA00023295"/>
    </source>
</evidence>
<dbReference type="GO" id="GO:0046872">
    <property type="term" value="F:metal ion binding"/>
    <property type="evidence" value="ECO:0007669"/>
    <property type="project" value="UniProtKB-KW"/>
</dbReference>
<feature type="domain" description="Beta-galactosidase trimerisation" evidence="9">
    <location>
        <begin position="408"/>
        <end position="615"/>
    </location>
</feature>
<dbReference type="AlphaFoldDB" id="A0A7W5DSY8"/>
<name>A0A7W5DSY8_9PORP</name>
<dbReference type="InterPro" id="IPR017853">
    <property type="entry name" value="GH"/>
</dbReference>
<keyword evidence="7 10" id="KW-0326">Glycosidase</keyword>
<dbReference type="GO" id="GO:0004565">
    <property type="term" value="F:beta-galactosidase activity"/>
    <property type="evidence" value="ECO:0007669"/>
    <property type="project" value="UniProtKB-EC"/>
</dbReference>
<reference evidence="10 11" key="1">
    <citation type="submission" date="2020-08" db="EMBL/GenBank/DDBJ databases">
        <title>Genomic Encyclopedia of Type Strains, Phase IV (KMG-IV): sequencing the most valuable type-strain genomes for metagenomic binning, comparative biology and taxonomic classification.</title>
        <authorList>
            <person name="Goeker M."/>
        </authorList>
    </citation>
    <scope>NUCLEOTIDE SEQUENCE [LARGE SCALE GENOMIC DNA]</scope>
    <source>
        <strain evidence="10 11">DSM 27471</strain>
    </source>
</reference>
<evidence type="ECO:0000256" key="5">
    <source>
        <dbReference type="ARBA" id="ARBA00022801"/>
    </source>
</evidence>
<evidence type="ECO:0000259" key="8">
    <source>
        <dbReference type="Pfam" id="PF02449"/>
    </source>
</evidence>
<dbReference type="PROSITE" id="PS51257">
    <property type="entry name" value="PROKAR_LIPOPROTEIN"/>
    <property type="match status" value="1"/>
</dbReference>
<comment type="caution">
    <text evidence="10">The sequence shown here is derived from an EMBL/GenBank/DDBJ whole genome shotgun (WGS) entry which is preliminary data.</text>
</comment>
<gene>
    <name evidence="10" type="ORF">FHX64_002680</name>
</gene>
<dbReference type="InterPro" id="IPR003476">
    <property type="entry name" value="Glyco_hydro_42"/>
</dbReference>
<protein>
    <recommendedName>
        <fullName evidence="3">beta-galactosidase</fullName>
        <ecNumber evidence="3">3.2.1.23</ecNumber>
    </recommendedName>
</protein>
<dbReference type="GO" id="GO:0009341">
    <property type="term" value="C:beta-galactosidase complex"/>
    <property type="evidence" value="ECO:0007669"/>
    <property type="project" value="InterPro"/>
</dbReference>
<dbReference type="EMBL" id="JACHYB010000002">
    <property type="protein sequence ID" value="MBB3188482.1"/>
    <property type="molecule type" value="Genomic_DNA"/>
</dbReference>
<evidence type="ECO:0000256" key="1">
    <source>
        <dbReference type="ARBA" id="ARBA00001412"/>
    </source>
</evidence>
<organism evidence="10 11">
    <name type="scientific">Microbacter margulisiae</name>
    <dbReference type="NCBI Taxonomy" id="1350067"/>
    <lineage>
        <taxon>Bacteria</taxon>
        <taxon>Pseudomonadati</taxon>
        <taxon>Bacteroidota</taxon>
        <taxon>Bacteroidia</taxon>
        <taxon>Bacteroidales</taxon>
        <taxon>Porphyromonadaceae</taxon>
        <taxon>Microbacter</taxon>
    </lineage>
</organism>
<keyword evidence="5 10" id="KW-0378">Hydrolase</keyword>
<dbReference type="Gene3D" id="3.20.20.80">
    <property type="entry name" value="Glycosidases"/>
    <property type="match status" value="1"/>
</dbReference>
<dbReference type="SUPFAM" id="SSF51445">
    <property type="entry name" value="(Trans)glycosidases"/>
    <property type="match status" value="1"/>
</dbReference>
<evidence type="ECO:0000256" key="2">
    <source>
        <dbReference type="ARBA" id="ARBA00005940"/>
    </source>
</evidence>
<proteinExistence type="inferred from homology"/>
<dbReference type="EC" id="3.2.1.23" evidence="3"/>
<keyword evidence="4" id="KW-0479">Metal-binding</keyword>